<accession>A0AAE1S0I5</accession>
<dbReference type="AlphaFoldDB" id="A0AAE1S0I5"/>
<dbReference type="Pfam" id="PF08879">
    <property type="entry name" value="WRC"/>
    <property type="match status" value="1"/>
</dbReference>
<comment type="similarity">
    <text evidence="2">Belongs to the JARID1 histone demethylase family.</text>
</comment>
<dbReference type="InterPro" id="IPR045109">
    <property type="entry name" value="LSDs-like"/>
</dbReference>
<comment type="subcellular location">
    <subcellularLocation>
        <location evidence="1">Nucleus</location>
    </subcellularLocation>
</comment>
<sequence length="906" mass="102547">MEENDVLPDDLRCNRTDGRQWRCKRRVVEGKKLCEIHYVQGRHRSMKQKVPESLKIVRNSKNKNKPKIKNPKGCPEIGFSKREKALRIFKKTKPLKRKPCVSETLDEALRRMELKRGDLPLELIRVFLKRQVEKKNEKELKNDSTELMREFPNAVMAIPSIPAEKVNNAGSVLDIKLGLDSSSSPFSLRRFRSKNIEPLPISTMQQEIRGDCPVCRRACSCRICKRDELKPSSHKDVRPAVCLIHAILILNSSNCNTSILDYHRICSKCSYSLCLYCCRESRHGILTEDCKSEGSNEEQACSSNFERQSRMNHTSTSRQSFSGIHYPSSNSCSNYQACADGSISCPPAEYGGCSDSVLDLRCVFPYTWIKELEFSAEAILCSYNIQETEHDFSSCSLCRESDQKDAVVNSFIKVVEREDSRDKFLYCPSIKNLREENLEHFQKHWGEGHPIIVRNVLRNSSGLSWDPVVMFCTYLEKRSKCSGDKEAAKAQNHSDWCEVEIARKKIFIGSLEWQTHATMQREMVKFRAWLSSHLFKEQFPAHHAEVLRALPLQEYMNPKSGLLNLAVKWTPEMPETDLGPSIYISYGGPEELSQAEFMTNLSCESYDMVNILASATDVLISKEQVRKIKCSMKNKKLRDHKESTSYSSDQKGKSSLHSGDTEESGLQDATGGQLPDGIAEVPFDSGDSLKGQRYGDQDGNISSDNETDSEFESDVSMFCSGSVERSEDSDGDYLFEDVDSAKKEAKTSGAQWDVFRRQDVPKLLEYLKRHSSEFTSTRGYSKHMFNLGLLNNILEKLLSSPLDVHTKSNNLSVVKGSDEERLCPETRCKAAGASPTSCINIVLDFISPENVAECIRVTDEIRLLPEHHKARGEVLEASFTVKKMALCGINNAIAEIRDLTQTKQSS</sequence>
<dbReference type="GO" id="GO:0031490">
    <property type="term" value="F:chromatin DNA binding"/>
    <property type="evidence" value="ECO:0007669"/>
    <property type="project" value="TreeGrafter"/>
</dbReference>
<feature type="region of interest" description="Disordered" evidence="6">
    <location>
        <begin position="631"/>
        <end position="713"/>
    </location>
</feature>
<dbReference type="GO" id="GO:0000785">
    <property type="term" value="C:chromatin"/>
    <property type="evidence" value="ECO:0007669"/>
    <property type="project" value="TreeGrafter"/>
</dbReference>
<dbReference type="GO" id="GO:0006357">
    <property type="term" value="P:regulation of transcription by RNA polymerase II"/>
    <property type="evidence" value="ECO:0007669"/>
    <property type="project" value="TreeGrafter"/>
</dbReference>
<dbReference type="PANTHER" id="PTHR12549:SF42">
    <property type="entry name" value="LYSINE-SPECIFIC DEMETHYLASE JMJ28"/>
    <property type="match status" value="1"/>
</dbReference>
<dbReference type="GO" id="GO:0003712">
    <property type="term" value="F:transcription coregulator activity"/>
    <property type="evidence" value="ECO:0007669"/>
    <property type="project" value="TreeGrafter"/>
</dbReference>
<dbReference type="GO" id="GO:0032454">
    <property type="term" value="F:histone H3K9 demethylase activity"/>
    <property type="evidence" value="ECO:0007669"/>
    <property type="project" value="InterPro"/>
</dbReference>
<evidence type="ECO:0000256" key="2">
    <source>
        <dbReference type="ARBA" id="ARBA00006801"/>
    </source>
</evidence>
<gene>
    <name evidence="8" type="ORF">RND71_019984</name>
</gene>
<keyword evidence="4" id="KW-0539">Nucleus</keyword>
<name>A0AAE1S0I5_9SOLA</name>
<evidence type="ECO:0000256" key="5">
    <source>
        <dbReference type="PROSITE-ProRule" id="PRU01002"/>
    </source>
</evidence>
<dbReference type="Proteomes" id="UP001291623">
    <property type="component" value="Unassembled WGS sequence"/>
</dbReference>
<protein>
    <recommendedName>
        <fullName evidence="7">WRC domain-containing protein</fullName>
    </recommendedName>
</protein>
<evidence type="ECO:0000256" key="6">
    <source>
        <dbReference type="SAM" id="MobiDB-lite"/>
    </source>
</evidence>
<feature type="domain" description="WRC" evidence="7">
    <location>
        <begin position="7"/>
        <end position="51"/>
    </location>
</feature>
<dbReference type="InterPro" id="IPR003347">
    <property type="entry name" value="JmjC_dom"/>
</dbReference>
<dbReference type="EMBL" id="JAVYJV010000010">
    <property type="protein sequence ID" value="KAK4361032.1"/>
    <property type="molecule type" value="Genomic_DNA"/>
</dbReference>
<dbReference type="GO" id="GO:0000118">
    <property type="term" value="C:histone deacetylase complex"/>
    <property type="evidence" value="ECO:0007669"/>
    <property type="project" value="TreeGrafter"/>
</dbReference>
<comment type="caution">
    <text evidence="5">Lacks conserved residue(s) required for the propagation of feature annotation.</text>
</comment>
<evidence type="ECO:0000259" key="7">
    <source>
        <dbReference type="PROSITE" id="PS51667"/>
    </source>
</evidence>
<keyword evidence="3" id="KW-0479">Metal-binding</keyword>
<keyword evidence="9" id="KW-1185">Reference proteome</keyword>
<reference evidence="8" key="1">
    <citation type="submission" date="2023-12" db="EMBL/GenBank/DDBJ databases">
        <title>Genome assembly of Anisodus tanguticus.</title>
        <authorList>
            <person name="Wang Y.-J."/>
        </authorList>
    </citation>
    <scope>NUCLEOTIDE SEQUENCE</scope>
    <source>
        <strain evidence="8">KB-2021</strain>
        <tissue evidence="8">Leaf</tissue>
    </source>
</reference>
<evidence type="ECO:0000313" key="9">
    <source>
        <dbReference type="Proteomes" id="UP001291623"/>
    </source>
</evidence>
<evidence type="ECO:0000256" key="3">
    <source>
        <dbReference type="ARBA" id="ARBA00022723"/>
    </source>
</evidence>
<evidence type="ECO:0000256" key="4">
    <source>
        <dbReference type="ARBA" id="ARBA00023242"/>
    </source>
</evidence>
<dbReference type="InterPro" id="IPR014977">
    <property type="entry name" value="WRC_dom"/>
</dbReference>
<feature type="compositionally biased region" description="Polar residues" evidence="6">
    <location>
        <begin position="644"/>
        <end position="658"/>
    </location>
</feature>
<evidence type="ECO:0000313" key="8">
    <source>
        <dbReference type="EMBL" id="KAK4361032.1"/>
    </source>
</evidence>
<proteinExistence type="inferred from homology"/>
<dbReference type="GO" id="GO:0046872">
    <property type="term" value="F:metal ion binding"/>
    <property type="evidence" value="ECO:0007669"/>
    <property type="project" value="UniProtKB-KW"/>
</dbReference>
<dbReference type="SMART" id="SM00558">
    <property type="entry name" value="JmjC"/>
    <property type="match status" value="1"/>
</dbReference>
<dbReference type="Gene3D" id="2.60.120.650">
    <property type="entry name" value="Cupin"/>
    <property type="match status" value="2"/>
</dbReference>
<comment type="caution">
    <text evidence="8">The sequence shown here is derived from an EMBL/GenBank/DDBJ whole genome shotgun (WGS) entry which is preliminary data.</text>
</comment>
<organism evidence="8 9">
    <name type="scientific">Anisodus tanguticus</name>
    <dbReference type="NCBI Taxonomy" id="243964"/>
    <lineage>
        <taxon>Eukaryota</taxon>
        <taxon>Viridiplantae</taxon>
        <taxon>Streptophyta</taxon>
        <taxon>Embryophyta</taxon>
        <taxon>Tracheophyta</taxon>
        <taxon>Spermatophyta</taxon>
        <taxon>Magnoliopsida</taxon>
        <taxon>eudicotyledons</taxon>
        <taxon>Gunneridae</taxon>
        <taxon>Pentapetalae</taxon>
        <taxon>asterids</taxon>
        <taxon>lamiids</taxon>
        <taxon>Solanales</taxon>
        <taxon>Solanaceae</taxon>
        <taxon>Solanoideae</taxon>
        <taxon>Hyoscyameae</taxon>
        <taxon>Anisodus</taxon>
    </lineage>
</organism>
<dbReference type="PROSITE" id="PS51667">
    <property type="entry name" value="WRC"/>
    <property type="match status" value="1"/>
</dbReference>
<dbReference type="PANTHER" id="PTHR12549">
    <property type="entry name" value="JMJC DOMAIN-CONTAINING HISTONE DEMETHYLATION PROTEIN"/>
    <property type="match status" value="1"/>
</dbReference>
<evidence type="ECO:0000256" key="1">
    <source>
        <dbReference type="ARBA" id="ARBA00004123"/>
    </source>
</evidence>